<sequence length="123" mass="14155">MKNKLDPSCEVHLYEYDMRFSAFGNDFIKYDYANPLNLPQKYNAYYELVIADPPFLSEECLAKTAETIKYVGKNKIILCTGAIMSSLVEQLLSAYEAKFKPSHKNNLANEFHCYSNYDVDSLL</sequence>
<dbReference type="GO" id="GO:0032259">
    <property type="term" value="P:methylation"/>
    <property type="evidence" value="ECO:0007669"/>
    <property type="project" value="UniProtKB-KW"/>
</dbReference>
<dbReference type="GO" id="GO:0003676">
    <property type="term" value="F:nucleic acid binding"/>
    <property type="evidence" value="ECO:0007669"/>
    <property type="project" value="InterPro"/>
</dbReference>
<protein>
    <recommendedName>
        <fullName evidence="7">Methyltransferase</fullName>
    </recommendedName>
</protein>
<evidence type="ECO:0000256" key="4">
    <source>
        <dbReference type="ARBA" id="ARBA00022679"/>
    </source>
</evidence>
<dbReference type="EMBL" id="LJIG01022513">
    <property type="protein sequence ID" value="KRT80180.1"/>
    <property type="molecule type" value="Genomic_DNA"/>
</dbReference>
<evidence type="ECO:0000313" key="6">
    <source>
        <dbReference type="Proteomes" id="UP000051574"/>
    </source>
</evidence>
<keyword evidence="2" id="KW-0963">Cytoplasm</keyword>
<evidence type="ECO:0000256" key="1">
    <source>
        <dbReference type="ARBA" id="ARBA00004496"/>
    </source>
</evidence>
<name>A0A0T6AZ00_9SCAR</name>
<dbReference type="GO" id="GO:0016279">
    <property type="term" value="F:protein-lysine N-methyltransferase activity"/>
    <property type="evidence" value="ECO:0007669"/>
    <property type="project" value="InterPro"/>
</dbReference>
<keyword evidence="4" id="KW-0808">Transferase</keyword>
<gene>
    <name evidence="5" type="ORF">AMK59_8697</name>
</gene>
<dbReference type="InterPro" id="IPR002052">
    <property type="entry name" value="DNA_methylase_N6_adenine_CS"/>
</dbReference>
<reference evidence="5 6" key="1">
    <citation type="submission" date="2015-09" db="EMBL/GenBank/DDBJ databases">
        <title>Draft genome of the scarab beetle Oryctes borbonicus.</title>
        <authorList>
            <person name="Meyer J.M."/>
            <person name="Markov G.V."/>
            <person name="Baskaran P."/>
            <person name="Herrmann M."/>
            <person name="Sommer R.J."/>
            <person name="Roedelsperger C."/>
        </authorList>
    </citation>
    <scope>NUCLEOTIDE SEQUENCE [LARGE SCALE GENOMIC DNA]</scope>
    <source>
        <strain evidence="5">OB123</strain>
        <tissue evidence="5">Whole animal</tissue>
    </source>
</reference>
<evidence type="ECO:0000256" key="2">
    <source>
        <dbReference type="ARBA" id="ARBA00022490"/>
    </source>
</evidence>
<dbReference type="AlphaFoldDB" id="A0A0T6AZ00"/>
<dbReference type="OrthoDB" id="206354at2759"/>
<organism evidence="5 6">
    <name type="scientific">Oryctes borbonicus</name>
    <dbReference type="NCBI Taxonomy" id="1629725"/>
    <lineage>
        <taxon>Eukaryota</taxon>
        <taxon>Metazoa</taxon>
        <taxon>Ecdysozoa</taxon>
        <taxon>Arthropoda</taxon>
        <taxon>Hexapoda</taxon>
        <taxon>Insecta</taxon>
        <taxon>Pterygota</taxon>
        <taxon>Neoptera</taxon>
        <taxon>Endopterygota</taxon>
        <taxon>Coleoptera</taxon>
        <taxon>Polyphaga</taxon>
        <taxon>Scarabaeiformia</taxon>
        <taxon>Scarabaeidae</taxon>
        <taxon>Dynastinae</taxon>
        <taxon>Oryctes</taxon>
    </lineage>
</organism>
<dbReference type="PANTHER" id="PTHR13200">
    <property type="entry name" value="EEF1A LYSINE METHYLTRANSFERASE 1"/>
    <property type="match status" value="1"/>
</dbReference>
<dbReference type="Proteomes" id="UP000051574">
    <property type="component" value="Unassembled WGS sequence"/>
</dbReference>
<keyword evidence="3" id="KW-0489">Methyltransferase</keyword>
<proteinExistence type="predicted"/>
<evidence type="ECO:0000313" key="5">
    <source>
        <dbReference type="EMBL" id="KRT80180.1"/>
    </source>
</evidence>
<dbReference type="Pfam" id="PF10237">
    <property type="entry name" value="N6-adenineMlase"/>
    <property type="match status" value="1"/>
</dbReference>
<evidence type="ECO:0008006" key="7">
    <source>
        <dbReference type="Google" id="ProtNLM"/>
    </source>
</evidence>
<evidence type="ECO:0000256" key="3">
    <source>
        <dbReference type="ARBA" id="ARBA00022603"/>
    </source>
</evidence>
<comment type="caution">
    <text evidence="5">The sequence shown here is derived from an EMBL/GenBank/DDBJ whole genome shotgun (WGS) entry which is preliminary data.</text>
</comment>
<dbReference type="InterPro" id="IPR041370">
    <property type="entry name" value="Mlase_EEF1AKMT1/ZCCHC4"/>
</dbReference>
<dbReference type="GO" id="GO:0005737">
    <property type="term" value="C:cytoplasm"/>
    <property type="evidence" value="ECO:0007669"/>
    <property type="project" value="UniProtKB-SubCell"/>
</dbReference>
<dbReference type="InterPro" id="IPR019369">
    <property type="entry name" value="Efm5/EEF1AKMT1"/>
</dbReference>
<keyword evidence="6" id="KW-1185">Reference proteome</keyword>
<comment type="subcellular location">
    <subcellularLocation>
        <location evidence="1">Cytoplasm</location>
    </subcellularLocation>
</comment>
<accession>A0A0T6AZ00</accession>
<dbReference type="PROSITE" id="PS00092">
    <property type="entry name" value="N6_MTASE"/>
    <property type="match status" value="1"/>
</dbReference>
<dbReference type="PANTHER" id="PTHR13200:SF0">
    <property type="entry name" value="EEF1A LYSINE METHYLTRANSFERASE 1"/>
    <property type="match status" value="1"/>
</dbReference>